<dbReference type="EMBL" id="JAPQKS010000009">
    <property type="protein sequence ID" value="KAJ5215056.1"/>
    <property type="molecule type" value="Genomic_DNA"/>
</dbReference>
<name>A0A9W9N8B5_9EURO</name>
<comment type="caution">
    <text evidence="2">The sequence shown here is derived from an EMBL/GenBank/DDBJ whole genome shotgun (WGS) entry which is preliminary data.</text>
</comment>
<evidence type="ECO:0000256" key="1">
    <source>
        <dbReference type="SAM" id="MobiDB-lite"/>
    </source>
</evidence>
<feature type="region of interest" description="Disordered" evidence="1">
    <location>
        <begin position="1"/>
        <end position="116"/>
    </location>
</feature>
<feature type="compositionally biased region" description="Polar residues" evidence="1">
    <location>
        <begin position="183"/>
        <end position="196"/>
    </location>
</feature>
<dbReference type="GeneID" id="83207334"/>
<reference evidence="2" key="1">
    <citation type="submission" date="2022-11" db="EMBL/GenBank/DDBJ databases">
        <authorList>
            <person name="Petersen C."/>
        </authorList>
    </citation>
    <scope>NUCLEOTIDE SEQUENCE</scope>
    <source>
        <strain evidence="2">IBT 19713</strain>
    </source>
</reference>
<feature type="compositionally biased region" description="Polar residues" evidence="1">
    <location>
        <begin position="77"/>
        <end position="86"/>
    </location>
</feature>
<evidence type="ECO:0000313" key="2">
    <source>
        <dbReference type="EMBL" id="KAJ5215056.1"/>
    </source>
</evidence>
<accession>A0A9W9N8B5</accession>
<dbReference type="AlphaFoldDB" id="A0A9W9N8B5"/>
<gene>
    <name evidence="2" type="ORF">N7468_010735</name>
</gene>
<feature type="region of interest" description="Disordered" evidence="1">
    <location>
        <begin position="144"/>
        <end position="207"/>
    </location>
</feature>
<proteinExistence type="predicted"/>
<dbReference type="OrthoDB" id="5423371at2759"/>
<dbReference type="RefSeq" id="XP_058325553.1">
    <property type="nucleotide sequence ID" value="XM_058480030.1"/>
</dbReference>
<feature type="compositionally biased region" description="Basic and acidic residues" evidence="1">
    <location>
        <begin position="1"/>
        <end position="16"/>
    </location>
</feature>
<reference evidence="2" key="2">
    <citation type="journal article" date="2023" name="IMA Fungus">
        <title>Comparative genomic study of the Penicillium genus elucidates a diverse pangenome and 15 lateral gene transfer events.</title>
        <authorList>
            <person name="Petersen C."/>
            <person name="Sorensen T."/>
            <person name="Nielsen M.R."/>
            <person name="Sondergaard T.E."/>
            <person name="Sorensen J.L."/>
            <person name="Fitzpatrick D.A."/>
            <person name="Frisvad J.C."/>
            <person name="Nielsen K.L."/>
        </authorList>
    </citation>
    <scope>NUCLEOTIDE SEQUENCE</scope>
    <source>
        <strain evidence="2">IBT 19713</strain>
    </source>
</reference>
<sequence>MPAQDRDDTPRDRELVRQQLTHSESRLSVPMWDSSDPERAPPPLPMNPRSMSPATKNNVSPNIQAVAAKFTDKPSENAPSSYTTNPMPHKTGSPERSLVKGYHKRMQSLQPSDTKHNARAEFLNYLESRSPERPLRATIVDSAIKPVEVPKAPGSPPRPSSERGLPSYVSSRYLSKPILGESTPPSATMLALQNMQLPADDDPPIAL</sequence>
<protein>
    <submittedName>
        <fullName evidence="2">Uncharacterized protein</fullName>
    </submittedName>
</protein>
<keyword evidence="3" id="KW-1185">Reference proteome</keyword>
<feature type="compositionally biased region" description="Polar residues" evidence="1">
    <location>
        <begin position="49"/>
        <end position="63"/>
    </location>
</feature>
<evidence type="ECO:0000313" key="3">
    <source>
        <dbReference type="Proteomes" id="UP001150941"/>
    </source>
</evidence>
<dbReference type="Proteomes" id="UP001150941">
    <property type="component" value="Unassembled WGS sequence"/>
</dbReference>
<organism evidence="2 3">
    <name type="scientific">Penicillium chermesinum</name>
    <dbReference type="NCBI Taxonomy" id="63820"/>
    <lineage>
        <taxon>Eukaryota</taxon>
        <taxon>Fungi</taxon>
        <taxon>Dikarya</taxon>
        <taxon>Ascomycota</taxon>
        <taxon>Pezizomycotina</taxon>
        <taxon>Eurotiomycetes</taxon>
        <taxon>Eurotiomycetidae</taxon>
        <taxon>Eurotiales</taxon>
        <taxon>Aspergillaceae</taxon>
        <taxon>Penicillium</taxon>
    </lineage>
</organism>